<evidence type="ECO:0000313" key="2">
    <source>
        <dbReference type="Proteomes" id="UP001497680"/>
    </source>
</evidence>
<keyword evidence="2" id="KW-1185">Reference proteome</keyword>
<dbReference type="Proteomes" id="UP001497680">
    <property type="component" value="Unassembled WGS sequence"/>
</dbReference>
<comment type="caution">
    <text evidence="1">The sequence shown here is derived from an EMBL/GenBank/DDBJ whole genome shotgun (WGS) entry which is preliminary data.</text>
</comment>
<protein>
    <submittedName>
        <fullName evidence="1">Uncharacterized protein</fullName>
    </submittedName>
</protein>
<gene>
    <name evidence="1" type="ORF">F4821DRAFT_180951</name>
</gene>
<reference evidence="1 2" key="1">
    <citation type="journal article" date="2022" name="New Phytol.">
        <title>Ecological generalism drives hyperdiversity of secondary metabolite gene clusters in xylarialean endophytes.</title>
        <authorList>
            <person name="Franco M.E.E."/>
            <person name="Wisecaver J.H."/>
            <person name="Arnold A.E."/>
            <person name="Ju Y.M."/>
            <person name="Slot J.C."/>
            <person name="Ahrendt S."/>
            <person name="Moore L.P."/>
            <person name="Eastman K.E."/>
            <person name="Scott K."/>
            <person name="Konkel Z."/>
            <person name="Mondo S.J."/>
            <person name="Kuo A."/>
            <person name="Hayes R.D."/>
            <person name="Haridas S."/>
            <person name="Andreopoulos B."/>
            <person name="Riley R."/>
            <person name="LaButti K."/>
            <person name="Pangilinan J."/>
            <person name="Lipzen A."/>
            <person name="Amirebrahimi M."/>
            <person name="Yan J."/>
            <person name="Adam C."/>
            <person name="Keymanesh K."/>
            <person name="Ng V."/>
            <person name="Louie K."/>
            <person name="Northen T."/>
            <person name="Drula E."/>
            <person name="Henrissat B."/>
            <person name="Hsieh H.M."/>
            <person name="Youens-Clark K."/>
            <person name="Lutzoni F."/>
            <person name="Miadlikowska J."/>
            <person name="Eastwood D.C."/>
            <person name="Hamelin R.C."/>
            <person name="Grigoriev I.V."/>
            <person name="U'Ren J.M."/>
        </authorList>
    </citation>
    <scope>NUCLEOTIDE SEQUENCE [LARGE SCALE GENOMIC DNA]</scope>
    <source>
        <strain evidence="1 2">ER1909</strain>
    </source>
</reference>
<organism evidence="1 2">
    <name type="scientific">Hypoxylon rubiginosum</name>
    <dbReference type="NCBI Taxonomy" id="110542"/>
    <lineage>
        <taxon>Eukaryota</taxon>
        <taxon>Fungi</taxon>
        <taxon>Dikarya</taxon>
        <taxon>Ascomycota</taxon>
        <taxon>Pezizomycotina</taxon>
        <taxon>Sordariomycetes</taxon>
        <taxon>Xylariomycetidae</taxon>
        <taxon>Xylariales</taxon>
        <taxon>Hypoxylaceae</taxon>
        <taxon>Hypoxylon</taxon>
    </lineage>
</organism>
<name>A0ACC0CU80_9PEZI</name>
<accession>A0ACC0CU80</accession>
<proteinExistence type="predicted"/>
<evidence type="ECO:0000313" key="1">
    <source>
        <dbReference type="EMBL" id="KAI6083954.1"/>
    </source>
</evidence>
<dbReference type="EMBL" id="MU394344">
    <property type="protein sequence ID" value="KAI6083954.1"/>
    <property type="molecule type" value="Genomic_DNA"/>
</dbReference>
<sequence length="88" mass="9598">MDTNYNYTPPDKPILATAIELPVAALLFTALCLIPALTIAIANYWRGRETCAHEALMTGIRMVGLGFGYIVVGVICVPVLGLHYVDKY</sequence>